<evidence type="ECO:0000313" key="1">
    <source>
        <dbReference type="EMBL" id="OMJ82627.1"/>
    </source>
</evidence>
<protein>
    <submittedName>
        <fullName evidence="1">Uncharacterized protein</fullName>
    </submittedName>
</protein>
<dbReference type="EMBL" id="MPUH01000333">
    <property type="protein sequence ID" value="OMJ82627.1"/>
    <property type="molecule type" value="Genomic_DNA"/>
</dbReference>
<proteinExistence type="predicted"/>
<comment type="caution">
    <text evidence="1">The sequence shown here is derived from an EMBL/GenBank/DDBJ whole genome shotgun (WGS) entry which is preliminary data.</text>
</comment>
<accession>A0A1R2C0W5</accession>
<gene>
    <name evidence="1" type="ORF">SteCoe_16607</name>
</gene>
<reference evidence="1 2" key="1">
    <citation type="submission" date="2016-11" db="EMBL/GenBank/DDBJ databases">
        <title>The macronuclear genome of Stentor coeruleus: a giant cell with tiny introns.</title>
        <authorList>
            <person name="Slabodnick M."/>
            <person name="Ruby J.G."/>
            <person name="Reiff S.B."/>
            <person name="Swart E.C."/>
            <person name="Gosai S."/>
            <person name="Prabakaran S."/>
            <person name="Witkowska E."/>
            <person name="Larue G.E."/>
            <person name="Fisher S."/>
            <person name="Freeman R.M."/>
            <person name="Gunawardena J."/>
            <person name="Chu W."/>
            <person name="Stover N.A."/>
            <person name="Gregory B.D."/>
            <person name="Nowacki M."/>
            <person name="Derisi J."/>
            <person name="Roy S.W."/>
            <person name="Marshall W.F."/>
            <person name="Sood P."/>
        </authorList>
    </citation>
    <scope>NUCLEOTIDE SEQUENCE [LARGE SCALE GENOMIC DNA]</scope>
    <source>
        <strain evidence="1">WM001</strain>
    </source>
</reference>
<dbReference type="AlphaFoldDB" id="A0A1R2C0W5"/>
<evidence type="ECO:0000313" key="2">
    <source>
        <dbReference type="Proteomes" id="UP000187209"/>
    </source>
</evidence>
<dbReference type="Proteomes" id="UP000187209">
    <property type="component" value="Unassembled WGS sequence"/>
</dbReference>
<keyword evidence="2" id="KW-1185">Reference proteome</keyword>
<name>A0A1R2C0W5_9CILI</name>
<sequence length="229" mass="27145">MYEEVRNMIMRNKTLDRQFIVEKVSNGKKTIKYTIVKKELKYRVSLSFNDEEIDKCAFKDFGCLSEEKVPKFILRHHFKAPFNVNSKSKFTFNLNYITVANNIEEFLLSANTQYIDYLKKSIESYKTYKENPSVAVYNYTSRPSIFQKWNLPKDGSYTKITEGDLQKFHILKPSSFIPYKILILPSKIHSEIIILAYTKGRRNKIYRNKKHVNQDFKALVQEINSLFFD</sequence>
<organism evidence="1 2">
    <name type="scientific">Stentor coeruleus</name>
    <dbReference type="NCBI Taxonomy" id="5963"/>
    <lineage>
        <taxon>Eukaryota</taxon>
        <taxon>Sar</taxon>
        <taxon>Alveolata</taxon>
        <taxon>Ciliophora</taxon>
        <taxon>Postciliodesmatophora</taxon>
        <taxon>Heterotrichea</taxon>
        <taxon>Heterotrichida</taxon>
        <taxon>Stentoridae</taxon>
        <taxon>Stentor</taxon>
    </lineage>
</organism>